<dbReference type="Proteomes" id="UP000245119">
    <property type="component" value="Linkage Group LG11"/>
</dbReference>
<keyword evidence="3" id="KW-1185">Reference proteome</keyword>
<evidence type="ECO:0000313" key="3">
    <source>
        <dbReference type="Proteomes" id="UP000245119"/>
    </source>
</evidence>
<accession>A0A2T7NKD6</accession>
<reference evidence="2 3" key="1">
    <citation type="submission" date="2018-04" db="EMBL/GenBank/DDBJ databases">
        <title>The genome of golden apple snail Pomacea canaliculata provides insight into stress tolerance and invasive adaptation.</title>
        <authorList>
            <person name="Liu C."/>
            <person name="Liu B."/>
            <person name="Ren Y."/>
            <person name="Zhang Y."/>
            <person name="Wang H."/>
            <person name="Li S."/>
            <person name="Jiang F."/>
            <person name="Yin L."/>
            <person name="Zhang G."/>
            <person name="Qian W."/>
            <person name="Fan W."/>
        </authorList>
    </citation>
    <scope>NUCLEOTIDE SEQUENCE [LARGE SCALE GENOMIC DNA]</scope>
    <source>
        <strain evidence="2">SZHN2017</strain>
        <tissue evidence="2">Muscle</tissue>
    </source>
</reference>
<feature type="region of interest" description="Disordered" evidence="1">
    <location>
        <begin position="74"/>
        <end position="93"/>
    </location>
</feature>
<feature type="compositionally biased region" description="Basic and acidic residues" evidence="1">
    <location>
        <begin position="14"/>
        <end position="40"/>
    </location>
</feature>
<feature type="compositionally biased region" description="Basic and acidic residues" evidence="1">
    <location>
        <begin position="53"/>
        <end position="65"/>
    </location>
</feature>
<organism evidence="2 3">
    <name type="scientific">Pomacea canaliculata</name>
    <name type="common">Golden apple snail</name>
    <dbReference type="NCBI Taxonomy" id="400727"/>
    <lineage>
        <taxon>Eukaryota</taxon>
        <taxon>Metazoa</taxon>
        <taxon>Spiralia</taxon>
        <taxon>Lophotrochozoa</taxon>
        <taxon>Mollusca</taxon>
        <taxon>Gastropoda</taxon>
        <taxon>Caenogastropoda</taxon>
        <taxon>Architaenioglossa</taxon>
        <taxon>Ampullarioidea</taxon>
        <taxon>Ampullariidae</taxon>
        <taxon>Pomacea</taxon>
    </lineage>
</organism>
<gene>
    <name evidence="2" type="ORF">C0Q70_17420</name>
</gene>
<dbReference type="AlphaFoldDB" id="A0A2T7NKD6"/>
<feature type="region of interest" description="Disordered" evidence="1">
    <location>
        <begin position="1"/>
        <end position="68"/>
    </location>
</feature>
<name>A0A2T7NKD6_POMCA</name>
<protein>
    <submittedName>
        <fullName evidence="2">Uncharacterized protein</fullName>
    </submittedName>
</protein>
<comment type="caution">
    <text evidence="2">The sequence shown here is derived from an EMBL/GenBank/DDBJ whole genome shotgun (WGS) entry which is preliminary data.</text>
</comment>
<dbReference type="EMBL" id="PZQS01000011">
    <property type="protein sequence ID" value="PVD21621.1"/>
    <property type="molecule type" value="Genomic_DNA"/>
</dbReference>
<evidence type="ECO:0000313" key="2">
    <source>
        <dbReference type="EMBL" id="PVD21621.1"/>
    </source>
</evidence>
<proteinExistence type="predicted"/>
<evidence type="ECO:0000256" key="1">
    <source>
        <dbReference type="SAM" id="MobiDB-lite"/>
    </source>
</evidence>
<sequence length="213" mass="24505">MDTDNPRKSTRSAADMRDSDRERLRPWDRPDYQRQLKLADRLASPVQRPTWDQQHRHGGDVDLRRGSYNSSNSLARINKQHSPRTASPIFPWRGRPLYPSPYNSRTATPDQLDGIVARVTKPTVSTRGGVDLQGKEFEYIKTPKLKTLPVIHGLERRYQGQQCVTSAQLDAIVERLTRMTSAYHAKFAPNRNVWVDMEPGAHLVQQRKHQVVM</sequence>